<name>A0AAV5CJU2_ELECO</name>
<dbReference type="EMBL" id="BQKI01000007">
    <property type="protein sequence ID" value="GJM98296.1"/>
    <property type="molecule type" value="Genomic_DNA"/>
</dbReference>
<dbReference type="GO" id="GO:0034220">
    <property type="term" value="P:monoatomic ion transmembrane transport"/>
    <property type="evidence" value="ECO:0007669"/>
    <property type="project" value="UniProtKB-KW"/>
</dbReference>
<evidence type="ECO:0000256" key="6">
    <source>
        <dbReference type="ARBA" id="ARBA00023065"/>
    </source>
</evidence>
<evidence type="ECO:0000256" key="4">
    <source>
        <dbReference type="ARBA" id="ARBA00022692"/>
    </source>
</evidence>
<evidence type="ECO:0000256" key="5">
    <source>
        <dbReference type="ARBA" id="ARBA00022989"/>
    </source>
</evidence>
<keyword evidence="5" id="KW-1133">Transmembrane helix</keyword>
<keyword evidence="4" id="KW-0812">Transmembrane</keyword>
<protein>
    <recommendedName>
        <fullName evidence="13">Cyclic nucleotide-binding domain-containing protein</fullName>
    </recommendedName>
</protein>
<evidence type="ECO:0000256" key="10">
    <source>
        <dbReference type="SAM" id="SignalP"/>
    </source>
</evidence>
<evidence type="ECO:0000313" key="12">
    <source>
        <dbReference type="Proteomes" id="UP001054889"/>
    </source>
</evidence>
<dbReference type="InterPro" id="IPR018490">
    <property type="entry name" value="cNMP-bd_dom_sf"/>
</dbReference>
<dbReference type="InterPro" id="IPR014710">
    <property type="entry name" value="RmlC-like_jellyroll"/>
</dbReference>
<feature type="chain" id="PRO_5043719389" description="Cyclic nucleotide-binding domain-containing protein" evidence="10">
    <location>
        <begin position="16"/>
        <end position="341"/>
    </location>
</feature>
<evidence type="ECO:0000256" key="1">
    <source>
        <dbReference type="ARBA" id="ARBA00004141"/>
    </source>
</evidence>
<dbReference type="Gene3D" id="1.10.287.630">
    <property type="entry name" value="Helix hairpin bin"/>
    <property type="match status" value="1"/>
</dbReference>
<dbReference type="Proteomes" id="UP001054889">
    <property type="component" value="Unassembled WGS sequence"/>
</dbReference>
<dbReference type="FunFam" id="1.10.287.630:FF:000003">
    <property type="entry name" value="Cyclic nucleotide-gated ion channel 1"/>
    <property type="match status" value="1"/>
</dbReference>
<gene>
    <name evidence="11" type="primary">ga15291</name>
    <name evidence="11" type="ORF">PR202_ga15291</name>
</gene>
<dbReference type="AlphaFoldDB" id="A0AAV5CJU2"/>
<keyword evidence="6" id="KW-0406">Ion transport</keyword>
<proteinExistence type="inferred from homology"/>
<evidence type="ECO:0000256" key="3">
    <source>
        <dbReference type="ARBA" id="ARBA00010486"/>
    </source>
</evidence>
<keyword evidence="12" id="KW-1185">Reference proteome</keyword>
<evidence type="ECO:0000313" key="11">
    <source>
        <dbReference type="EMBL" id="GJM98296.1"/>
    </source>
</evidence>
<comment type="similarity">
    <text evidence="3">Belongs to the cyclic nucleotide-gated cation channel (TC 1.A.1.5) family.</text>
</comment>
<accession>A0AAV5CJU2</accession>
<keyword evidence="10" id="KW-0732">Signal</keyword>
<evidence type="ECO:0000256" key="2">
    <source>
        <dbReference type="ARBA" id="ARBA00004308"/>
    </source>
</evidence>
<evidence type="ECO:0000256" key="9">
    <source>
        <dbReference type="ARBA" id="ARBA00023303"/>
    </source>
</evidence>
<dbReference type="SUPFAM" id="SSF51206">
    <property type="entry name" value="cAMP-binding domain-like"/>
    <property type="match status" value="1"/>
</dbReference>
<dbReference type="GO" id="GO:0016020">
    <property type="term" value="C:membrane"/>
    <property type="evidence" value="ECO:0007669"/>
    <property type="project" value="UniProtKB-SubCell"/>
</dbReference>
<reference evidence="11" key="1">
    <citation type="journal article" date="2018" name="DNA Res.">
        <title>Multiple hybrid de novo genome assembly of finger millet, an orphan allotetraploid crop.</title>
        <authorList>
            <person name="Hatakeyama M."/>
            <person name="Aluri S."/>
            <person name="Balachadran M.T."/>
            <person name="Sivarajan S.R."/>
            <person name="Patrignani A."/>
            <person name="Gruter S."/>
            <person name="Poveda L."/>
            <person name="Shimizu-Inatsugi R."/>
            <person name="Baeten J."/>
            <person name="Francoijs K.J."/>
            <person name="Nataraja K.N."/>
            <person name="Reddy Y.A.N."/>
            <person name="Phadnis S."/>
            <person name="Ravikumar R.L."/>
            <person name="Schlapbach R."/>
            <person name="Sreeman S.M."/>
            <person name="Shimizu K.K."/>
        </authorList>
    </citation>
    <scope>NUCLEOTIDE SEQUENCE</scope>
</reference>
<sequence>MVVAAAAAAATLCFALMRFGSETRRDLPWFLELFGTCFLFNGKIRAGDSCAAPPGDTYLQSADLRIEEMRVKRRDMDQWMSYRLLPENLKERIRRYEQYKWQETRGVDEERLLINLPKDLRRDIKRHLCLSLLMRKGAASFVKGIRYEMLFIMRGNLMSMTTNGGRTDFFNSYVLRDGAFCGEELLTWAIDPTSTSSLPSSTSTVKTMSEVEVFALRAEDLKFVATQFGPLYSKQLPHMFRFYSQQWRTWAACFIQAAWHRYCRKKMENSLREKEKRLQFAIVNDGSTSLSFLAAIYASRFAGNMIRILRRNATRKARLQERVPARLLQKPAEPNFSTEHQ</sequence>
<comment type="subcellular location">
    <subcellularLocation>
        <location evidence="2">Endomembrane system</location>
    </subcellularLocation>
    <subcellularLocation>
        <location evidence="1">Membrane</location>
        <topology evidence="1">Multi-pass membrane protein</topology>
    </subcellularLocation>
</comment>
<evidence type="ECO:0000256" key="7">
    <source>
        <dbReference type="ARBA" id="ARBA00023136"/>
    </source>
</evidence>
<keyword evidence="8" id="KW-1071">Ligand-gated ion channel</keyword>
<reference evidence="11" key="2">
    <citation type="submission" date="2021-12" db="EMBL/GenBank/DDBJ databases">
        <title>Resequencing data analysis of finger millet.</title>
        <authorList>
            <person name="Hatakeyama M."/>
            <person name="Aluri S."/>
            <person name="Balachadran M.T."/>
            <person name="Sivarajan S.R."/>
            <person name="Poveda L."/>
            <person name="Shimizu-Inatsugi R."/>
            <person name="Schlapbach R."/>
            <person name="Sreeman S.M."/>
            <person name="Shimizu K.K."/>
        </authorList>
    </citation>
    <scope>NUCLEOTIDE SEQUENCE</scope>
</reference>
<dbReference type="PANTHER" id="PTHR45651">
    <property type="entry name" value="CYCLIC NUCLEOTIDE-GATED ION CHANNEL 15-RELATED-RELATED"/>
    <property type="match status" value="1"/>
</dbReference>
<organism evidence="11 12">
    <name type="scientific">Eleusine coracana subsp. coracana</name>
    <dbReference type="NCBI Taxonomy" id="191504"/>
    <lineage>
        <taxon>Eukaryota</taxon>
        <taxon>Viridiplantae</taxon>
        <taxon>Streptophyta</taxon>
        <taxon>Embryophyta</taxon>
        <taxon>Tracheophyta</taxon>
        <taxon>Spermatophyta</taxon>
        <taxon>Magnoliopsida</taxon>
        <taxon>Liliopsida</taxon>
        <taxon>Poales</taxon>
        <taxon>Poaceae</taxon>
        <taxon>PACMAD clade</taxon>
        <taxon>Chloridoideae</taxon>
        <taxon>Cynodonteae</taxon>
        <taxon>Eleusininae</taxon>
        <taxon>Eleusine</taxon>
    </lineage>
</organism>
<keyword evidence="7" id="KW-0472">Membrane</keyword>
<dbReference type="PANTHER" id="PTHR45651:SF61">
    <property type="entry name" value="OS06G0527100 PROTEIN"/>
    <property type="match status" value="1"/>
</dbReference>
<dbReference type="GO" id="GO:0012505">
    <property type="term" value="C:endomembrane system"/>
    <property type="evidence" value="ECO:0007669"/>
    <property type="project" value="UniProtKB-SubCell"/>
</dbReference>
<evidence type="ECO:0008006" key="13">
    <source>
        <dbReference type="Google" id="ProtNLM"/>
    </source>
</evidence>
<feature type="signal peptide" evidence="10">
    <location>
        <begin position="1"/>
        <end position="15"/>
    </location>
</feature>
<dbReference type="Gene3D" id="2.60.120.10">
    <property type="entry name" value="Jelly Rolls"/>
    <property type="match status" value="1"/>
</dbReference>
<keyword evidence="9" id="KW-0407">Ion channel</keyword>
<evidence type="ECO:0000256" key="8">
    <source>
        <dbReference type="ARBA" id="ARBA00023286"/>
    </source>
</evidence>
<keyword evidence="8" id="KW-0813">Transport</keyword>
<comment type="caution">
    <text evidence="11">The sequence shown here is derived from an EMBL/GenBank/DDBJ whole genome shotgun (WGS) entry which is preliminary data.</text>
</comment>